<feature type="compositionally biased region" description="Acidic residues" evidence="4">
    <location>
        <begin position="89"/>
        <end position="111"/>
    </location>
</feature>
<feature type="transmembrane region" description="Helical" evidence="5">
    <location>
        <begin position="24"/>
        <end position="45"/>
    </location>
</feature>
<dbReference type="PRINTS" id="PR00834">
    <property type="entry name" value="PROTEASES2C"/>
</dbReference>
<feature type="compositionally biased region" description="Acidic residues" evidence="4">
    <location>
        <begin position="121"/>
        <end position="138"/>
    </location>
</feature>
<keyword evidence="2" id="KW-0378">Hydrolase</keyword>
<keyword evidence="5" id="KW-0812">Transmembrane</keyword>
<feature type="compositionally biased region" description="Basic and acidic residues" evidence="4">
    <location>
        <begin position="139"/>
        <end position="148"/>
    </location>
</feature>
<evidence type="ECO:0000256" key="4">
    <source>
        <dbReference type="SAM" id="MobiDB-lite"/>
    </source>
</evidence>
<dbReference type="EMBL" id="JALP01000238">
    <property type="protein sequence ID" value="THG89386.1"/>
    <property type="molecule type" value="Genomic_DNA"/>
</dbReference>
<comment type="caution">
    <text evidence="6">The sequence shown here is derived from an EMBL/GenBank/DDBJ whole genome shotgun (WGS) entry which is preliminary data.</text>
</comment>
<accession>A0A4S4JW08</accession>
<feature type="compositionally biased region" description="Acidic residues" evidence="4">
    <location>
        <begin position="472"/>
        <end position="502"/>
    </location>
</feature>
<dbReference type="Gene3D" id="2.40.10.120">
    <property type="match status" value="1"/>
</dbReference>
<keyword evidence="1" id="KW-0645">Protease</keyword>
<evidence type="ECO:0000256" key="3">
    <source>
        <dbReference type="ARBA" id="ARBA00022825"/>
    </source>
</evidence>
<keyword evidence="3" id="KW-0720">Serine protease</keyword>
<dbReference type="Proteomes" id="UP000297014">
    <property type="component" value="Unassembled WGS sequence"/>
</dbReference>
<dbReference type="PANTHER" id="PTHR43343">
    <property type="entry name" value="PEPTIDASE S12"/>
    <property type="match status" value="1"/>
</dbReference>
<dbReference type="OrthoDB" id="189537at2"/>
<feature type="region of interest" description="Disordered" evidence="4">
    <location>
        <begin position="378"/>
        <end position="502"/>
    </location>
</feature>
<dbReference type="Pfam" id="PF13365">
    <property type="entry name" value="Trypsin_2"/>
    <property type="match status" value="1"/>
</dbReference>
<organism evidence="6 7">
    <name type="scientific">Alkalihalobacillus alcalophilus ATCC 27647 = CGMCC 1.3604</name>
    <dbReference type="NCBI Taxonomy" id="1218173"/>
    <lineage>
        <taxon>Bacteria</taxon>
        <taxon>Bacillati</taxon>
        <taxon>Bacillota</taxon>
        <taxon>Bacilli</taxon>
        <taxon>Bacillales</taxon>
        <taxon>Bacillaceae</taxon>
        <taxon>Alkalihalobacillus</taxon>
    </lineage>
</organism>
<name>A0A4S4JW08_ALKAL</name>
<evidence type="ECO:0000313" key="7">
    <source>
        <dbReference type="Proteomes" id="UP000297014"/>
    </source>
</evidence>
<dbReference type="InterPro" id="IPR001940">
    <property type="entry name" value="Peptidase_S1C"/>
</dbReference>
<dbReference type="SUPFAM" id="SSF50494">
    <property type="entry name" value="Trypsin-like serine proteases"/>
    <property type="match status" value="1"/>
</dbReference>
<evidence type="ECO:0008006" key="8">
    <source>
        <dbReference type="Google" id="ProtNLM"/>
    </source>
</evidence>
<keyword evidence="5" id="KW-0472">Membrane</keyword>
<dbReference type="InterPro" id="IPR009003">
    <property type="entry name" value="Peptidase_S1_PA"/>
</dbReference>
<sequence>MSDRLNEIDSKNPSLFSKITKNKVIFILFAAVLFLGVGIGASSYYTNANSIAKQVGDHATAIIDQQDKNNYIPAFLEQNEESEEIIVVEPVEEKEEPTEQIEENKEEEDLVVVEVDSSPQENEEETREPEESEVDLKEEESKDKKESTDEIDEVEDETETDSAQDTNEKRRNELFQQLKNQVFTVNSSTHQGSGFLYNDQGIVITNAHVVKGDLFVNVKPQNGPQLVAEVIGYSNETDVAVLLVNDLIGQKPAPLEKGSSIAIGDEVITLGTPQGADFTMTSGQITETGLNFSIGSFYYLDLYESSAKTRPGSSGGPLISLNTGKVVGINSAMDKHRDSISYSIPLFTVDSIIQDWVKSPLSQSDLLVLYGEEEAVVIESEGQGTGDPNKEEKSDETGDSAKNEEEDNEGNETETAGKFDSSALDATQNNETEEPTEKEANTEEAPSLIEEQAPINTPSVDEETEEKKDAYSEDSEKEDETVSVDAELEQKDESEESTDDEL</sequence>
<evidence type="ECO:0000256" key="5">
    <source>
        <dbReference type="SAM" id="Phobius"/>
    </source>
</evidence>
<dbReference type="InterPro" id="IPR051201">
    <property type="entry name" value="Chloro_Bact_Ser_Proteases"/>
</dbReference>
<dbReference type="PANTHER" id="PTHR43343:SF3">
    <property type="entry name" value="PROTEASE DO-LIKE 8, CHLOROPLASTIC"/>
    <property type="match status" value="1"/>
</dbReference>
<dbReference type="GO" id="GO:0004252">
    <property type="term" value="F:serine-type endopeptidase activity"/>
    <property type="evidence" value="ECO:0007669"/>
    <property type="project" value="InterPro"/>
</dbReference>
<feature type="compositionally biased region" description="Acidic residues" evidence="4">
    <location>
        <begin position="149"/>
        <end position="162"/>
    </location>
</feature>
<reference evidence="6 7" key="1">
    <citation type="submission" date="2014-01" db="EMBL/GenBank/DDBJ databases">
        <title>Draft genome sequencing of Bacillus alcalophilus CGMCC 1.3604.</title>
        <authorList>
            <person name="Yang J."/>
            <person name="Diao L."/>
            <person name="Yang S."/>
        </authorList>
    </citation>
    <scope>NUCLEOTIDE SEQUENCE [LARGE SCALE GENOMIC DNA]</scope>
    <source>
        <strain evidence="6 7">CGMCC 1.3604</strain>
    </source>
</reference>
<evidence type="ECO:0000256" key="2">
    <source>
        <dbReference type="ARBA" id="ARBA00022801"/>
    </source>
</evidence>
<feature type="region of interest" description="Disordered" evidence="4">
    <location>
        <begin position="89"/>
        <end position="168"/>
    </location>
</feature>
<evidence type="ECO:0000256" key="1">
    <source>
        <dbReference type="ARBA" id="ARBA00022670"/>
    </source>
</evidence>
<protein>
    <recommendedName>
        <fullName evidence="8">Peptidase S1</fullName>
    </recommendedName>
</protein>
<feature type="compositionally biased region" description="Basic and acidic residues" evidence="4">
    <location>
        <begin position="388"/>
        <end position="403"/>
    </location>
</feature>
<gene>
    <name evidence="6" type="ORF">AJ85_17995</name>
</gene>
<dbReference type="AlphaFoldDB" id="A0A4S4JW08"/>
<keyword evidence="5" id="KW-1133">Transmembrane helix</keyword>
<proteinExistence type="predicted"/>
<evidence type="ECO:0000313" key="6">
    <source>
        <dbReference type="EMBL" id="THG89386.1"/>
    </source>
</evidence>
<dbReference type="GO" id="GO:0006508">
    <property type="term" value="P:proteolysis"/>
    <property type="evidence" value="ECO:0007669"/>
    <property type="project" value="UniProtKB-KW"/>
</dbReference>
<dbReference type="RefSeq" id="WP_003324286.1">
    <property type="nucleotide sequence ID" value="NZ_ALPT02000105.1"/>
</dbReference>